<dbReference type="EMBL" id="JAWDGP010004919">
    <property type="protein sequence ID" value="KAK3761284.1"/>
    <property type="molecule type" value="Genomic_DNA"/>
</dbReference>
<dbReference type="AlphaFoldDB" id="A0AAE0Z1N4"/>
<dbReference type="SUPFAM" id="SSF56219">
    <property type="entry name" value="DNase I-like"/>
    <property type="match status" value="1"/>
</dbReference>
<dbReference type="InterPro" id="IPR043502">
    <property type="entry name" value="DNA/RNA_pol_sf"/>
</dbReference>
<evidence type="ECO:0000313" key="4">
    <source>
        <dbReference type="Proteomes" id="UP001283361"/>
    </source>
</evidence>
<comment type="caution">
    <text evidence="3">The sequence shown here is derived from an EMBL/GenBank/DDBJ whole genome shotgun (WGS) entry which is preliminary data.</text>
</comment>
<evidence type="ECO:0000313" key="3">
    <source>
        <dbReference type="EMBL" id="KAK3761284.1"/>
    </source>
</evidence>
<dbReference type="Pfam" id="PF00078">
    <property type="entry name" value="RVT_1"/>
    <property type="match status" value="1"/>
</dbReference>
<dbReference type="SUPFAM" id="SSF56672">
    <property type="entry name" value="DNA/RNA polymerases"/>
    <property type="match status" value="1"/>
</dbReference>
<accession>A0AAE0Z1N4</accession>
<evidence type="ECO:0000256" key="1">
    <source>
        <dbReference type="SAM" id="MobiDB-lite"/>
    </source>
</evidence>
<feature type="region of interest" description="Disordered" evidence="1">
    <location>
        <begin position="1"/>
        <end position="45"/>
    </location>
</feature>
<feature type="domain" description="Reverse transcriptase" evidence="2">
    <location>
        <begin position="473"/>
        <end position="740"/>
    </location>
</feature>
<evidence type="ECO:0000259" key="2">
    <source>
        <dbReference type="PROSITE" id="PS50878"/>
    </source>
</evidence>
<organism evidence="3 4">
    <name type="scientific">Elysia crispata</name>
    <name type="common">lettuce slug</name>
    <dbReference type="NCBI Taxonomy" id="231223"/>
    <lineage>
        <taxon>Eukaryota</taxon>
        <taxon>Metazoa</taxon>
        <taxon>Spiralia</taxon>
        <taxon>Lophotrochozoa</taxon>
        <taxon>Mollusca</taxon>
        <taxon>Gastropoda</taxon>
        <taxon>Heterobranchia</taxon>
        <taxon>Euthyneura</taxon>
        <taxon>Panpulmonata</taxon>
        <taxon>Sacoglossa</taxon>
        <taxon>Placobranchoidea</taxon>
        <taxon>Plakobranchidae</taxon>
        <taxon>Elysia</taxon>
    </lineage>
</organism>
<gene>
    <name evidence="3" type="ORF">RRG08_014297</name>
</gene>
<keyword evidence="4" id="KW-1185">Reference proteome</keyword>
<dbReference type="InterPro" id="IPR036691">
    <property type="entry name" value="Endo/exonu/phosph_ase_sf"/>
</dbReference>
<feature type="compositionally biased region" description="Polar residues" evidence="1">
    <location>
        <begin position="1"/>
        <end position="17"/>
    </location>
</feature>
<name>A0AAE0Z1N4_9GAST</name>
<reference evidence="3" key="1">
    <citation type="journal article" date="2023" name="G3 (Bethesda)">
        <title>A reference genome for the long-term kleptoplast-retaining sea slug Elysia crispata morphotype clarki.</title>
        <authorList>
            <person name="Eastman K.E."/>
            <person name="Pendleton A.L."/>
            <person name="Shaikh M.A."/>
            <person name="Suttiyut T."/>
            <person name="Ogas R."/>
            <person name="Tomko P."/>
            <person name="Gavelis G."/>
            <person name="Widhalm J.R."/>
            <person name="Wisecaver J.H."/>
        </authorList>
    </citation>
    <scope>NUCLEOTIDE SEQUENCE</scope>
    <source>
        <strain evidence="3">ECLA1</strain>
    </source>
</reference>
<sequence>MEDMSSTLKTATNNLYNSRKRLSEGPQGACMNGSGESRKEATGKTKEVLNAKTKTRIGFWNVRTMFETEEDKDPFYEQLQAELNEIPRHDVITLMGDLNAKVGDDNNGAERTMGKFGCGSINNNGERLVEFCASNDLVIGGTLFNHPAIHRLTWYSPNGRDKNQIDHIAINCIWRGSLLDVRVKRGADVGSDHLLVIANIRLKLRRTDQRHADHRRLDVNKLKDPDVKRSFTIQIRNRFQALSDQENNTQQEMEDTNHLWNQVKTTYQEAGRTILGHRNERHKDWISQEAWQKIEERKDIKKKVLSTKSERIKTQQQQAYREADRAVKQIIRHDKRKHLEDMATQAEEAAYKGDQRTLYKITKQVCGKFKSITTAPIKNKEGQLLTSETAQEARWTEHFNEVLNRPAPETEPDIQEAEEDLDVATTPPTKEEIIRAIKSLRNNKAPGPDFLNAELFKSDPPLAAEILLPLLTTAWNKKEIPEDWNEGVIIKIPKKGTLSDCNNWRGITLLSIPSKVLAKIVINRISSAVDGKLREEQAGFRQGRGCIDQIFTLRNIIEQCIEWQRELYINFVDFEKAFDSIHRNSLWKILRYYGIPLEIVSIIQCFYNNFTCRVGNSQNNFQVLSGVRQGCVMSALLFNLAIDWIMRQTTGDKNRGIRWNLFTNLEDLDFADDLALLSHTHTHIQEKTNELNTNAKQVGLKISKKKTEMMVLNIPNPRPVRVDETLLPFTDQFKYLGSNVTVDGGANKDTIERLGKARNAFRMLNPVWKSQQYKLNTKLKLYRSCVLSTLLYGSECWRMIESDLCKLSSFHTKSLRKIARIFWPRYISNEDLLEQCQQETMETIIIRRRWRWIGHVLRKEQDAIPRVAVQWRPEGHRKRGRPKTTWRRTVEAEAAAMGQSWGTLRMLAQDREQWKEFVAGLIAYGKKGSK</sequence>
<dbReference type="PROSITE" id="PS50878">
    <property type="entry name" value="RT_POL"/>
    <property type="match status" value="1"/>
</dbReference>
<dbReference type="PANTHER" id="PTHR47027">
    <property type="entry name" value="REVERSE TRANSCRIPTASE DOMAIN-CONTAINING PROTEIN"/>
    <property type="match status" value="1"/>
</dbReference>
<protein>
    <recommendedName>
        <fullName evidence="2">Reverse transcriptase domain-containing protein</fullName>
    </recommendedName>
</protein>
<dbReference type="PANTHER" id="PTHR47027:SF25">
    <property type="entry name" value="REVERSE TRANSCRIPTASE DOMAIN-CONTAINING PROTEIN"/>
    <property type="match status" value="1"/>
</dbReference>
<proteinExistence type="predicted"/>
<dbReference type="CDD" id="cd01650">
    <property type="entry name" value="RT_nLTR_like"/>
    <property type="match status" value="1"/>
</dbReference>
<dbReference type="InterPro" id="IPR000477">
    <property type="entry name" value="RT_dom"/>
</dbReference>
<feature type="compositionally biased region" description="Basic and acidic residues" evidence="1">
    <location>
        <begin position="36"/>
        <end position="45"/>
    </location>
</feature>
<dbReference type="Gene3D" id="3.60.10.10">
    <property type="entry name" value="Endonuclease/exonuclease/phosphatase"/>
    <property type="match status" value="1"/>
</dbReference>
<dbReference type="Proteomes" id="UP001283361">
    <property type="component" value="Unassembled WGS sequence"/>
</dbReference>